<feature type="region of interest" description="Disordered" evidence="1">
    <location>
        <begin position="136"/>
        <end position="156"/>
    </location>
</feature>
<feature type="compositionally biased region" description="Gly residues" evidence="1">
    <location>
        <begin position="174"/>
        <end position="184"/>
    </location>
</feature>
<sequence length="317" mass="33260">MKPGRPSASPNCTFLAPFICLPPGSPWAAGKSGAAFLMNKISLAHKRRGEVGWTSLALFSQPLALGISPAPPRWHPPPILRGSEGAAKPLWATPPQLGAPGTKEVNSRIDEVAQRQGVLCGCPLLPFSRLGRRLREEARPAGSRERHRIQGEQQRKQTNRALCGCRLAAQKGSRLGGEGEGTGGPASALGRDRRLDEPRLGGQGARSATVCGQAPGVSLAESQPCHFSPSHIWAFWPTYSGRATHTRDWGDSHPTDWPGPVSASPHPAAEGAGQGGVRVCPGSCQLAGVWAAAEPRGSLCPAADGWRVGGQRPPALG</sequence>
<feature type="compositionally biased region" description="Basic and acidic residues" evidence="1">
    <location>
        <begin position="136"/>
        <end position="155"/>
    </location>
</feature>
<feature type="region of interest" description="Disordered" evidence="1">
    <location>
        <begin position="251"/>
        <end position="275"/>
    </location>
</feature>
<feature type="region of interest" description="Disordered" evidence="1">
    <location>
        <begin position="173"/>
        <end position="207"/>
    </location>
</feature>
<protein>
    <submittedName>
        <fullName evidence="2 3">Uncharacterized protein LOC123612911</fullName>
    </submittedName>
</protein>
<organism evidence="3">
    <name type="scientific">Camelus bactrianus</name>
    <name type="common">Bactrian camel</name>
    <dbReference type="NCBI Taxonomy" id="9837"/>
    <lineage>
        <taxon>Eukaryota</taxon>
        <taxon>Metazoa</taxon>
        <taxon>Chordata</taxon>
        <taxon>Craniata</taxon>
        <taxon>Vertebrata</taxon>
        <taxon>Euteleostomi</taxon>
        <taxon>Mammalia</taxon>
        <taxon>Eutheria</taxon>
        <taxon>Laurasiatheria</taxon>
        <taxon>Artiodactyla</taxon>
        <taxon>Tylopoda</taxon>
        <taxon>Camelidae</taxon>
        <taxon>Camelus</taxon>
    </lineage>
</organism>
<evidence type="ECO:0000313" key="2">
    <source>
        <dbReference type="RefSeq" id="XP_045362847.1"/>
    </source>
</evidence>
<evidence type="ECO:0000256" key="1">
    <source>
        <dbReference type="SAM" id="MobiDB-lite"/>
    </source>
</evidence>
<proteinExistence type="predicted"/>
<accession>A0A9W3FLQ9</accession>
<dbReference type="RefSeq" id="XP_045362847.1">
    <property type="nucleotide sequence ID" value="XM_045506891.1"/>
</dbReference>
<feature type="compositionally biased region" description="Basic and acidic residues" evidence="1">
    <location>
        <begin position="190"/>
        <end position="199"/>
    </location>
</feature>
<gene>
    <name evidence="2 3" type="primary">LOC123612911</name>
</gene>
<name>A0A9W3FLQ9_CAMBA</name>
<evidence type="ECO:0000313" key="3">
    <source>
        <dbReference type="RefSeq" id="XP_045362871.1"/>
    </source>
</evidence>
<reference evidence="2 3" key="1">
    <citation type="submission" date="2025-04" db="UniProtKB">
        <authorList>
            <consortium name="RefSeq"/>
        </authorList>
    </citation>
    <scope>IDENTIFICATION</scope>
    <source>
        <tissue evidence="2 3">Blood</tissue>
    </source>
</reference>
<dbReference type="AlphaFoldDB" id="A0A9W3FLQ9"/>
<dbReference type="RefSeq" id="XP_045362871.1">
    <property type="nucleotide sequence ID" value="XM_045506915.1"/>
</dbReference>